<name>A0A9Q1CG01_HOLLE</name>
<reference evidence="14" key="1">
    <citation type="submission" date="2021-10" db="EMBL/GenBank/DDBJ databases">
        <title>Tropical sea cucumber genome reveals ecological adaptation and Cuvierian tubules defense mechanism.</title>
        <authorList>
            <person name="Chen T."/>
        </authorList>
    </citation>
    <scope>NUCLEOTIDE SEQUENCE</scope>
    <source>
        <strain evidence="14">Nanhai2018</strain>
        <tissue evidence="14">Muscle</tissue>
    </source>
</reference>
<dbReference type="InterPro" id="IPR007484">
    <property type="entry name" value="Peptidase_M28"/>
</dbReference>
<evidence type="ECO:0000256" key="1">
    <source>
        <dbReference type="ARBA" id="ARBA00000001"/>
    </source>
</evidence>
<dbReference type="InterPro" id="IPR040234">
    <property type="entry name" value="QC/QCL"/>
</dbReference>
<gene>
    <name evidence="14" type="ORF">HOLleu_07486</name>
</gene>
<evidence type="ECO:0000259" key="13">
    <source>
        <dbReference type="Pfam" id="PF04389"/>
    </source>
</evidence>
<keyword evidence="9" id="KW-0862">Zinc</keyword>
<comment type="catalytic activity">
    <reaction evidence="1">
        <text>N-terminal L-glutaminyl-[peptide] = N-terminal 5-oxo-L-prolyl-[peptide] + NH4(+)</text>
        <dbReference type="Rhea" id="RHEA:23652"/>
        <dbReference type="Rhea" id="RHEA-COMP:11736"/>
        <dbReference type="Rhea" id="RHEA-COMP:11846"/>
        <dbReference type="ChEBI" id="CHEBI:28938"/>
        <dbReference type="ChEBI" id="CHEBI:64722"/>
        <dbReference type="ChEBI" id="CHEBI:87215"/>
        <dbReference type="EC" id="2.3.2.5"/>
    </reaction>
</comment>
<dbReference type="EC" id="2.3.2.5" evidence="4"/>
<dbReference type="PANTHER" id="PTHR12283">
    <property type="entry name" value="GLUTAMINYL-PEPTIDE CYCLOTRANSFERASE"/>
    <property type="match status" value="1"/>
</dbReference>
<keyword evidence="7" id="KW-0808">Transferase</keyword>
<keyword evidence="6" id="KW-0964">Secreted</keyword>
<dbReference type="GO" id="GO:0005576">
    <property type="term" value="C:extracellular region"/>
    <property type="evidence" value="ECO:0007669"/>
    <property type="project" value="UniProtKB-SubCell"/>
</dbReference>
<evidence type="ECO:0000256" key="6">
    <source>
        <dbReference type="ARBA" id="ARBA00022525"/>
    </source>
</evidence>
<comment type="caution">
    <text evidence="14">The sequence shown here is derived from an EMBL/GenBank/DDBJ whole genome shotgun (WGS) entry which is preliminary data.</text>
</comment>
<dbReference type="EMBL" id="JAIZAY010000003">
    <property type="protein sequence ID" value="KAJ8044688.1"/>
    <property type="molecule type" value="Genomic_DNA"/>
</dbReference>
<dbReference type="Pfam" id="PF04389">
    <property type="entry name" value="Peptidase_M28"/>
    <property type="match status" value="1"/>
</dbReference>
<evidence type="ECO:0000256" key="8">
    <source>
        <dbReference type="ARBA" id="ARBA00022723"/>
    </source>
</evidence>
<protein>
    <recommendedName>
        <fullName evidence="5">Glutaminyl-peptide cyclotransferase</fullName>
        <ecNumber evidence="4">2.3.2.5</ecNumber>
    </recommendedName>
</protein>
<keyword evidence="12" id="KW-0732">Signal</keyword>
<keyword evidence="11" id="KW-0012">Acyltransferase</keyword>
<evidence type="ECO:0000313" key="14">
    <source>
        <dbReference type="EMBL" id="KAJ8044688.1"/>
    </source>
</evidence>
<evidence type="ECO:0000256" key="2">
    <source>
        <dbReference type="ARBA" id="ARBA00004613"/>
    </source>
</evidence>
<evidence type="ECO:0000256" key="7">
    <source>
        <dbReference type="ARBA" id="ARBA00022679"/>
    </source>
</evidence>
<dbReference type="GO" id="GO:0016603">
    <property type="term" value="F:glutaminyl-peptide cyclotransferase activity"/>
    <property type="evidence" value="ECO:0007669"/>
    <property type="project" value="UniProtKB-EC"/>
</dbReference>
<keyword evidence="10" id="KW-1015">Disulfide bond</keyword>
<dbReference type="Proteomes" id="UP001152320">
    <property type="component" value="Chromosome 3"/>
</dbReference>
<organism evidence="14 15">
    <name type="scientific">Holothuria leucospilota</name>
    <name type="common">Black long sea cucumber</name>
    <name type="synonym">Mertensiothuria leucospilota</name>
    <dbReference type="NCBI Taxonomy" id="206669"/>
    <lineage>
        <taxon>Eukaryota</taxon>
        <taxon>Metazoa</taxon>
        <taxon>Echinodermata</taxon>
        <taxon>Eleutherozoa</taxon>
        <taxon>Echinozoa</taxon>
        <taxon>Holothuroidea</taxon>
        <taxon>Aspidochirotacea</taxon>
        <taxon>Aspidochirotida</taxon>
        <taxon>Holothuriidae</taxon>
        <taxon>Holothuria</taxon>
    </lineage>
</organism>
<comment type="similarity">
    <text evidence="3">Belongs to the glutaminyl-peptide cyclotransferase family.</text>
</comment>
<proteinExistence type="inferred from homology"/>
<dbReference type="FunFam" id="3.40.630.10:FF:000029">
    <property type="entry name" value="Glutaminyl-peptide cyclotransferase"/>
    <property type="match status" value="1"/>
</dbReference>
<dbReference type="AlphaFoldDB" id="A0A9Q1CG01"/>
<evidence type="ECO:0000256" key="11">
    <source>
        <dbReference type="ARBA" id="ARBA00023315"/>
    </source>
</evidence>
<dbReference type="GO" id="GO:0008270">
    <property type="term" value="F:zinc ion binding"/>
    <property type="evidence" value="ECO:0007669"/>
    <property type="project" value="TreeGrafter"/>
</dbReference>
<sequence>MSTSRRSTLLLVLMVFLDVNSGSHWSERKPDWTREWSDHQAHTLTNEELPLITGRTNIDNFYERELRPLLIPRVPGTEGNEAARNHIISRLNSLNMWTIELDKFTDRAPAPHGLTEFVNVVATLRPDIKRRLVLACHYDSKYFAPRQDGKVFIGATDSAVPCAMLLDLASNLADLLQTTTQVSTSLQLIFFDGEEAFVQWTRTDSLYGARHLAAKMENTPHPPGATDTNQLDAMDMFILLDLIGTPDPVFRNMFSATSSWFIHLAGIETRLREMGAIRARSYPYFRTVQAYGGGIEDDHIPFLRRGMDRIMHLIANPFPSVWHKMSDNAEALDPATIDDLNKILQVFVVEYMHLLDSQPS</sequence>
<evidence type="ECO:0000256" key="9">
    <source>
        <dbReference type="ARBA" id="ARBA00022833"/>
    </source>
</evidence>
<keyword evidence="15" id="KW-1185">Reference proteome</keyword>
<feature type="chain" id="PRO_5040157379" description="Glutaminyl-peptide cyclotransferase" evidence="12">
    <location>
        <begin position="23"/>
        <end position="360"/>
    </location>
</feature>
<feature type="domain" description="Peptidase M28" evidence="13">
    <location>
        <begin position="119"/>
        <end position="345"/>
    </location>
</feature>
<dbReference type="PANTHER" id="PTHR12283:SF6">
    <property type="entry name" value="GLUTAMINYL-PEPTIDE CYCLOTRANSFERASE-RELATED"/>
    <property type="match status" value="1"/>
</dbReference>
<evidence type="ECO:0000313" key="15">
    <source>
        <dbReference type="Proteomes" id="UP001152320"/>
    </source>
</evidence>
<keyword evidence="8" id="KW-0479">Metal-binding</keyword>
<dbReference type="InterPro" id="IPR037457">
    <property type="entry name" value="M28_QC"/>
</dbReference>
<dbReference type="CDD" id="cd03880">
    <property type="entry name" value="M28_QC_like"/>
    <property type="match status" value="1"/>
</dbReference>
<evidence type="ECO:0000256" key="12">
    <source>
        <dbReference type="SAM" id="SignalP"/>
    </source>
</evidence>
<evidence type="ECO:0000256" key="5">
    <source>
        <dbReference type="ARBA" id="ARBA00016861"/>
    </source>
</evidence>
<evidence type="ECO:0000256" key="10">
    <source>
        <dbReference type="ARBA" id="ARBA00023157"/>
    </source>
</evidence>
<feature type="signal peptide" evidence="12">
    <location>
        <begin position="1"/>
        <end position="22"/>
    </location>
</feature>
<comment type="subcellular location">
    <subcellularLocation>
        <location evidence="2">Secreted</location>
    </subcellularLocation>
</comment>
<evidence type="ECO:0000256" key="3">
    <source>
        <dbReference type="ARBA" id="ARBA00006014"/>
    </source>
</evidence>
<evidence type="ECO:0000256" key="4">
    <source>
        <dbReference type="ARBA" id="ARBA00012012"/>
    </source>
</evidence>
<dbReference type="OrthoDB" id="3907302at2759"/>
<dbReference type="SUPFAM" id="SSF53187">
    <property type="entry name" value="Zn-dependent exopeptidases"/>
    <property type="match status" value="1"/>
</dbReference>
<dbReference type="Gene3D" id="3.40.630.10">
    <property type="entry name" value="Zn peptidases"/>
    <property type="match status" value="1"/>
</dbReference>
<accession>A0A9Q1CG01</accession>